<feature type="region of interest" description="Disordered" evidence="1">
    <location>
        <begin position="69"/>
        <end position="99"/>
    </location>
</feature>
<keyword evidence="2" id="KW-1133">Transmembrane helix</keyword>
<reference evidence="4 5" key="1">
    <citation type="submission" date="2018-04" db="EMBL/GenBank/DDBJ databases">
        <authorList>
            <person name="Zhang X."/>
            <person name="Yuan J."/>
            <person name="Li F."/>
            <person name="Xiang J."/>
        </authorList>
    </citation>
    <scope>NUCLEOTIDE SEQUENCE [LARGE SCALE GENOMIC DNA]</scope>
    <source>
        <tissue evidence="4">Muscle</tissue>
    </source>
</reference>
<evidence type="ECO:0000256" key="1">
    <source>
        <dbReference type="SAM" id="MobiDB-lite"/>
    </source>
</evidence>
<keyword evidence="5" id="KW-1185">Reference proteome</keyword>
<dbReference type="OrthoDB" id="6364384at2759"/>
<feature type="compositionally biased region" description="Basic and acidic residues" evidence="1">
    <location>
        <begin position="620"/>
        <end position="634"/>
    </location>
</feature>
<evidence type="ECO:0000256" key="3">
    <source>
        <dbReference type="SAM" id="SignalP"/>
    </source>
</evidence>
<gene>
    <name evidence="4" type="ORF">C7M84_007932</name>
</gene>
<dbReference type="AlphaFoldDB" id="A0A3R7QBE4"/>
<dbReference type="Proteomes" id="UP000283509">
    <property type="component" value="Unassembled WGS sequence"/>
</dbReference>
<keyword evidence="3" id="KW-0732">Signal</keyword>
<feature type="chain" id="PRO_5018568028" evidence="3">
    <location>
        <begin position="19"/>
        <end position="691"/>
    </location>
</feature>
<accession>A0A3R7QBE4</accession>
<protein>
    <submittedName>
        <fullName evidence="4">APOBEC1 complementation factor</fullName>
    </submittedName>
</protein>
<keyword evidence="2" id="KW-0812">Transmembrane</keyword>
<feature type="region of interest" description="Disordered" evidence="1">
    <location>
        <begin position="499"/>
        <end position="540"/>
    </location>
</feature>
<dbReference type="EMBL" id="QCYY01002014">
    <property type="protein sequence ID" value="ROT73606.1"/>
    <property type="molecule type" value="Genomic_DNA"/>
</dbReference>
<evidence type="ECO:0000313" key="5">
    <source>
        <dbReference type="Proteomes" id="UP000283509"/>
    </source>
</evidence>
<sequence>MLLLGGVILIMLGQASEGWKVSLTDPEVDRKFPTWSQKADVLENFRSRLALHYSKLKDEERMQSVRVFEGSGNDDDEESGMRSDGFNEADDLDTCRTPDKDNPEKVVCNFTNIPQVPSRLPQSLYRRDGLTELYIYGSRKLGFRTLCLEELHFIDCRVADAIDYRSTGKCGAPLDSMQLSNSHVDAVLGNFNKIIVTNSVIGNLNVSLSLKSRYIYVNASDIITLRGMETPHYNFFWISKTRVGTALRGGIKLTSRFLRTRPSHVEVSSFESIEPGGIQVQSGKLAMSNVTIGHLGEGGVEIRGPAEVRMVQVKIQNSSFEGISLEGPSAVLYMQDLELDGVVLSARFVSTSSEPFVFYPMRLFLRQARLFDTAVTAVLCALAFAFGVIVGALVTSCCCLRKKGTAKINITEPPQKRVQNVDDTTGRGGRGGATASRDIAAFQSSQALRAEAELEPVYGNIRQPLCQHRGREPFTKDTNETPLYQDTSNEALYQDTSREPFVSGTSGKQLYQDTGTEPLYQDTSSEPIYQDTGREPLYQDTSSEPVYQDIGIEPLYQDTSTELGFQNKAKEPLYQGTHRTPISQGAGRTPTYQGAGRTPTYQGAGRTPTYQGAGRTTRAQVEHQPTRAQVEHQPTRAQDGPPDEEPLYGNVGQDPIYGNLGTDTHSGRCEDNGDEAIYANFGVDEEIYANI</sequence>
<evidence type="ECO:0000256" key="2">
    <source>
        <dbReference type="SAM" id="Phobius"/>
    </source>
</evidence>
<feature type="signal peptide" evidence="3">
    <location>
        <begin position="1"/>
        <end position="18"/>
    </location>
</feature>
<feature type="transmembrane region" description="Helical" evidence="2">
    <location>
        <begin position="374"/>
        <end position="400"/>
    </location>
</feature>
<keyword evidence="2" id="KW-0472">Membrane</keyword>
<organism evidence="4 5">
    <name type="scientific">Penaeus vannamei</name>
    <name type="common">Whiteleg shrimp</name>
    <name type="synonym">Litopenaeus vannamei</name>
    <dbReference type="NCBI Taxonomy" id="6689"/>
    <lineage>
        <taxon>Eukaryota</taxon>
        <taxon>Metazoa</taxon>
        <taxon>Ecdysozoa</taxon>
        <taxon>Arthropoda</taxon>
        <taxon>Crustacea</taxon>
        <taxon>Multicrustacea</taxon>
        <taxon>Malacostraca</taxon>
        <taxon>Eumalacostraca</taxon>
        <taxon>Eucarida</taxon>
        <taxon>Decapoda</taxon>
        <taxon>Dendrobranchiata</taxon>
        <taxon>Penaeoidea</taxon>
        <taxon>Penaeidae</taxon>
        <taxon>Penaeus</taxon>
    </lineage>
</organism>
<reference evidence="4 5" key="2">
    <citation type="submission" date="2019-01" db="EMBL/GenBank/DDBJ databases">
        <title>The decoding of complex shrimp genome reveals the adaptation for benthos swimmer, frequently molting mechanism and breeding impact on genome.</title>
        <authorList>
            <person name="Sun Y."/>
            <person name="Gao Y."/>
            <person name="Yu Y."/>
        </authorList>
    </citation>
    <scope>NUCLEOTIDE SEQUENCE [LARGE SCALE GENOMIC DNA]</scope>
    <source>
        <tissue evidence="4">Muscle</tissue>
    </source>
</reference>
<name>A0A3R7QBE4_PENVA</name>
<feature type="compositionally biased region" description="Polar residues" evidence="1">
    <location>
        <begin position="503"/>
        <end position="527"/>
    </location>
</feature>
<proteinExistence type="predicted"/>
<feature type="region of interest" description="Disordered" evidence="1">
    <location>
        <begin position="577"/>
        <end position="665"/>
    </location>
</feature>
<comment type="caution">
    <text evidence="4">The sequence shown here is derived from an EMBL/GenBank/DDBJ whole genome shotgun (WGS) entry which is preliminary data.</text>
</comment>
<evidence type="ECO:0000313" key="4">
    <source>
        <dbReference type="EMBL" id="ROT73606.1"/>
    </source>
</evidence>